<dbReference type="OrthoDB" id="5374757at2759"/>
<evidence type="ECO:0000256" key="1">
    <source>
        <dbReference type="SAM" id="MobiDB-lite"/>
    </source>
</evidence>
<sequence length="347" mass="38200">MYTTNNFRYLRINKHSVLPLNLLLSKDDLAWFNDYSFQEILTMLKPILLSRIELFNQGHIIKRTINPIATNSSSTNSEDGLEDAGFILGGEQQLPPSEESNATTSNRTKRRTTAKRPQFGVRFGFRIHTPSERGGAVLIANKNLGFTRIKIEEEGPSASQRTSGRRTSMGLASLEGEEPADEGGSVMIRDEDESDNLRVSDFQQGGGEQSQDQENAEDDGDYMDESASQRRGGDSSAKRKPSEAVTRGRGKGKRAKATTDEPPSQTDQKPTLQISYGAMKLHPQTLYIVVRSLDSELPSLSSILPFTTAIEPTGANDKKEVAAATTSTTQEDEDSLFPPGLDYFIDS</sequence>
<feature type="compositionally biased region" description="Polar residues" evidence="1">
    <location>
        <begin position="261"/>
        <end position="274"/>
    </location>
</feature>
<dbReference type="Proteomes" id="UP000078512">
    <property type="component" value="Unassembled WGS sequence"/>
</dbReference>
<feature type="region of interest" description="Disordered" evidence="1">
    <location>
        <begin position="198"/>
        <end position="275"/>
    </location>
</feature>
<name>A0A197K7V4_9FUNG</name>
<feature type="compositionally biased region" description="Polar residues" evidence="1">
    <location>
        <begin position="157"/>
        <end position="166"/>
    </location>
</feature>
<gene>
    <name evidence="2" type="ORF">K457DRAFT_29616</name>
</gene>
<dbReference type="AlphaFoldDB" id="A0A197K7V4"/>
<keyword evidence="3" id="KW-1185">Reference proteome</keyword>
<feature type="compositionally biased region" description="Acidic residues" evidence="1">
    <location>
        <begin position="214"/>
        <end position="224"/>
    </location>
</feature>
<evidence type="ECO:0000313" key="2">
    <source>
        <dbReference type="EMBL" id="OAQ33243.1"/>
    </source>
</evidence>
<proteinExistence type="predicted"/>
<accession>A0A197K7V4</accession>
<evidence type="ECO:0000313" key="3">
    <source>
        <dbReference type="Proteomes" id="UP000078512"/>
    </source>
</evidence>
<reference evidence="2 3" key="1">
    <citation type="submission" date="2016-05" db="EMBL/GenBank/DDBJ databases">
        <title>Genome sequencing reveals origins of a unique bacterial endosymbiosis in the earliest lineages of terrestrial Fungi.</title>
        <authorList>
            <consortium name="DOE Joint Genome Institute"/>
            <person name="Uehling J."/>
            <person name="Gryganskyi A."/>
            <person name="Hameed K."/>
            <person name="Tschaplinski T."/>
            <person name="Misztal P."/>
            <person name="Wu S."/>
            <person name="Desiro A."/>
            <person name="Vande Pol N."/>
            <person name="Du Z.-Y."/>
            <person name="Zienkiewicz A."/>
            <person name="Zienkiewicz K."/>
            <person name="Morin E."/>
            <person name="Tisserant E."/>
            <person name="Splivallo R."/>
            <person name="Hainaut M."/>
            <person name="Henrissat B."/>
            <person name="Ohm R."/>
            <person name="Kuo A."/>
            <person name="Yan J."/>
            <person name="Lipzen A."/>
            <person name="Nolan M."/>
            <person name="Labutti K."/>
            <person name="Barry K."/>
            <person name="Goldstein A."/>
            <person name="Labbe J."/>
            <person name="Schadt C."/>
            <person name="Tuskan G."/>
            <person name="Grigoriev I."/>
            <person name="Martin F."/>
            <person name="Vilgalys R."/>
            <person name="Bonito G."/>
        </authorList>
    </citation>
    <scope>NUCLEOTIDE SEQUENCE [LARGE SCALE GENOMIC DNA]</scope>
    <source>
        <strain evidence="2 3">AG-77</strain>
    </source>
</reference>
<organism evidence="2 3">
    <name type="scientific">Linnemannia elongata AG-77</name>
    <dbReference type="NCBI Taxonomy" id="1314771"/>
    <lineage>
        <taxon>Eukaryota</taxon>
        <taxon>Fungi</taxon>
        <taxon>Fungi incertae sedis</taxon>
        <taxon>Mucoromycota</taxon>
        <taxon>Mortierellomycotina</taxon>
        <taxon>Mortierellomycetes</taxon>
        <taxon>Mortierellales</taxon>
        <taxon>Mortierellaceae</taxon>
        <taxon>Linnemannia</taxon>
    </lineage>
</organism>
<feature type="region of interest" description="Disordered" evidence="1">
    <location>
        <begin position="90"/>
        <end position="115"/>
    </location>
</feature>
<feature type="compositionally biased region" description="Polar residues" evidence="1">
    <location>
        <begin position="94"/>
        <end position="106"/>
    </location>
</feature>
<protein>
    <submittedName>
        <fullName evidence="2">Uncharacterized protein</fullName>
    </submittedName>
</protein>
<feature type="compositionally biased region" description="Basic and acidic residues" evidence="1">
    <location>
        <begin position="227"/>
        <end position="242"/>
    </location>
</feature>
<dbReference type="EMBL" id="KV442022">
    <property type="protein sequence ID" value="OAQ33243.1"/>
    <property type="molecule type" value="Genomic_DNA"/>
</dbReference>
<feature type="region of interest" description="Disordered" evidence="1">
    <location>
        <begin position="151"/>
        <end position="186"/>
    </location>
</feature>